<proteinExistence type="predicted"/>
<evidence type="ECO:0000313" key="2">
    <source>
        <dbReference type="Proteomes" id="UP001196413"/>
    </source>
</evidence>
<name>A0AAD5QP44_PARTN</name>
<dbReference type="Proteomes" id="UP001196413">
    <property type="component" value="Unassembled WGS sequence"/>
</dbReference>
<organism evidence="1 2">
    <name type="scientific">Parelaphostrongylus tenuis</name>
    <name type="common">Meningeal worm</name>
    <dbReference type="NCBI Taxonomy" id="148309"/>
    <lineage>
        <taxon>Eukaryota</taxon>
        <taxon>Metazoa</taxon>
        <taxon>Ecdysozoa</taxon>
        <taxon>Nematoda</taxon>
        <taxon>Chromadorea</taxon>
        <taxon>Rhabditida</taxon>
        <taxon>Rhabditina</taxon>
        <taxon>Rhabditomorpha</taxon>
        <taxon>Strongyloidea</taxon>
        <taxon>Metastrongylidae</taxon>
        <taxon>Parelaphostrongylus</taxon>
    </lineage>
</organism>
<gene>
    <name evidence="1" type="ORF">KIN20_014015</name>
</gene>
<sequence>MILTESHVIRGKRMRGVTAIRSDSTTLIVPGGVLVRRMEILFVHILNTIPATGIASVHAISDIQDTPVGPCSAPIPTTTHHTVRCIPT</sequence>
<protein>
    <submittedName>
        <fullName evidence="1">Uncharacterized protein</fullName>
    </submittedName>
</protein>
<reference evidence="1" key="1">
    <citation type="submission" date="2021-06" db="EMBL/GenBank/DDBJ databases">
        <title>Parelaphostrongylus tenuis whole genome reference sequence.</title>
        <authorList>
            <person name="Garwood T.J."/>
            <person name="Larsen P.A."/>
            <person name="Fountain-Jones N.M."/>
            <person name="Garbe J.R."/>
            <person name="Macchietto M.G."/>
            <person name="Kania S.A."/>
            <person name="Gerhold R.W."/>
            <person name="Richards J.E."/>
            <person name="Wolf T.M."/>
        </authorList>
    </citation>
    <scope>NUCLEOTIDE SEQUENCE</scope>
    <source>
        <strain evidence="1">MNPRO001-30</strain>
        <tissue evidence="1">Meninges</tissue>
    </source>
</reference>
<dbReference type="EMBL" id="JAHQIW010002786">
    <property type="protein sequence ID" value="KAJ1356320.1"/>
    <property type="molecule type" value="Genomic_DNA"/>
</dbReference>
<evidence type="ECO:0000313" key="1">
    <source>
        <dbReference type="EMBL" id="KAJ1356320.1"/>
    </source>
</evidence>
<accession>A0AAD5QP44</accession>
<comment type="caution">
    <text evidence="1">The sequence shown here is derived from an EMBL/GenBank/DDBJ whole genome shotgun (WGS) entry which is preliminary data.</text>
</comment>
<dbReference type="AlphaFoldDB" id="A0AAD5QP44"/>
<keyword evidence="2" id="KW-1185">Reference proteome</keyword>